<accession>A0A8J3V0A3</accession>
<evidence type="ECO:0000256" key="1">
    <source>
        <dbReference type="SAM" id="Phobius"/>
    </source>
</evidence>
<reference evidence="2" key="1">
    <citation type="submission" date="2021-01" db="EMBL/GenBank/DDBJ databases">
        <title>Whole genome shotgun sequence of Planotetraspora thailandica NBRC 104271.</title>
        <authorList>
            <person name="Komaki H."/>
            <person name="Tamura T."/>
        </authorList>
    </citation>
    <scope>NUCLEOTIDE SEQUENCE</scope>
    <source>
        <strain evidence="2">NBRC 104271</strain>
    </source>
</reference>
<dbReference type="RefSeq" id="WP_203942981.1">
    <property type="nucleotide sequence ID" value="NZ_BOOR01000007.1"/>
</dbReference>
<comment type="caution">
    <text evidence="2">The sequence shown here is derived from an EMBL/GenBank/DDBJ whole genome shotgun (WGS) entry which is preliminary data.</text>
</comment>
<keyword evidence="3" id="KW-1185">Reference proteome</keyword>
<gene>
    <name evidence="2" type="ORF">Pth03_10700</name>
</gene>
<proteinExistence type="predicted"/>
<dbReference type="AlphaFoldDB" id="A0A8J3V0A3"/>
<keyword evidence="1" id="KW-0812">Transmembrane</keyword>
<dbReference type="Proteomes" id="UP000605992">
    <property type="component" value="Unassembled WGS sequence"/>
</dbReference>
<name>A0A8J3V0A3_9ACTN</name>
<keyword evidence="1" id="KW-0472">Membrane</keyword>
<evidence type="ECO:0000313" key="2">
    <source>
        <dbReference type="EMBL" id="GII52681.1"/>
    </source>
</evidence>
<keyword evidence="1" id="KW-1133">Transmembrane helix</keyword>
<organism evidence="2 3">
    <name type="scientific">Planotetraspora thailandica</name>
    <dbReference type="NCBI Taxonomy" id="487172"/>
    <lineage>
        <taxon>Bacteria</taxon>
        <taxon>Bacillati</taxon>
        <taxon>Actinomycetota</taxon>
        <taxon>Actinomycetes</taxon>
        <taxon>Streptosporangiales</taxon>
        <taxon>Streptosporangiaceae</taxon>
        <taxon>Planotetraspora</taxon>
    </lineage>
</organism>
<sequence>MSEPVIDPDVPERERKLLLGDPEALGSRGVPARRPWFGGRTWQDAGVCLLHAPMWTLLPGLMGWFYGGRVRLAGLAVQAGVVALAVAAAAAGPGLGAFFVAAGWAMPVTFGVLLWRCGEGPAARLARKLRGRYVRPDDLTETAAGLLRRAQTAAAAVLESEVNRTGLLDDVRNAVTLPAQVWEVASVLVRVDTLRREHEAVTDREHRRIAEMLDAQADALDLATESVTRRVCALEDYAAMVRGADDALRQWETVQRLTARSDEYRDLLARTVRDELAIAQITELTEEARRVEEALRASVKRARKAGLALSPNLAPNLAEAS</sequence>
<dbReference type="EMBL" id="BOOR01000007">
    <property type="protein sequence ID" value="GII52681.1"/>
    <property type="molecule type" value="Genomic_DNA"/>
</dbReference>
<evidence type="ECO:0000313" key="3">
    <source>
        <dbReference type="Proteomes" id="UP000605992"/>
    </source>
</evidence>
<protein>
    <submittedName>
        <fullName evidence="2">Uncharacterized protein</fullName>
    </submittedName>
</protein>
<feature type="transmembrane region" description="Helical" evidence="1">
    <location>
        <begin position="72"/>
        <end position="91"/>
    </location>
</feature>